<dbReference type="AlphaFoldDB" id="A0A9W9AJI2"/>
<sequence>MQEQVLPRYSTISIAPPRYLAPSSLTSTAQGHYSFPLQNSKGKTWASVNLRKEIHRRTPSSANDVPIIEEGANPMTGTVNLDLQSPETIQGITLAIRGRAVTGANEGGSQTFLDHTVFLWSKGQDDPHTYRTDLDSIGNSSTGSKSGKLSGSYTFPFSISLPMTDAAGGALPETFLERTSGVRVQYELVLKIGRGRLKADSKLRIPILYLRKTTPSATSELRQHAYRANTLAPGPGLDLYGWSTFDAVDCIGRLLNSRTVILRCTLSLANPLSYTRGSFIPCHLRIESVDEQALDLIASPRTTMLNLCRRVKYLFDAGQGMQHNGKSKASKPKYEISDVSQASWSQDQDQDVNGNDSRVRCLTGEIPLSKELPPSSDVLSFGVEYTVALLPFESVTFLPEGAALLQTHKVEIVTEYAPGPVPTSCRASVNHIGASWVASAVDSGNTIAASHSNPFQLVT</sequence>
<dbReference type="Gene3D" id="2.60.40.640">
    <property type="match status" value="1"/>
</dbReference>
<dbReference type="InterPro" id="IPR014752">
    <property type="entry name" value="Arrestin-like_C"/>
</dbReference>
<evidence type="ECO:0000313" key="2">
    <source>
        <dbReference type="Proteomes" id="UP001150238"/>
    </source>
</evidence>
<protein>
    <recommendedName>
        <fullName evidence="3">Arrestin-like N-terminal domain-containing protein</fullName>
    </recommendedName>
</protein>
<reference evidence="1" key="2">
    <citation type="journal article" date="2023" name="Proc. Natl. Acad. Sci. U.S.A.">
        <title>A global phylogenomic analysis of the shiitake genus Lentinula.</title>
        <authorList>
            <person name="Sierra-Patev S."/>
            <person name="Min B."/>
            <person name="Naranjo-Ortiz M."/>
            <person name="Looney B."/>
            <person name="Konkel Z."/>
            <person name="Slot J.C."/>
            <person name="Sakamoto Y."/>
            <person name="Steenwyk J.L."/>
            <person name="Rokas A."/>
            <person name="Carro J."/>
            <person name="Camarero S."/>
            <person name="Ferreira P."/>
            <person name="Molpeceres G."/>
            <person name="Ruiz-Duenas F.J."/>
            <person name="Serrano A."/>
            <person name="Henrissat B."/>
            <person name="Drula E."/>
            <person name="Hughes K.W."/>
            <person name="Mata J.L."/>
            <person name="Ishikawa N.K."/>
            <person name="Vargas-Isla R."/>
            <person name="Ushijima S."/>
            <person name="Smith C.A."/>
            <person name="Donoghue J."/>
            <person name="Ahrendt S."/>
            <person name="Andreopoulos W."/>
            <person name="He G."/>
            <person name="LaButti K."/>
            <person name="Lipzen A."/>
            <person name="Ng V."/>
            <person name="Riley R."/>
            <person name="Sandor L."/>
            <person name="Barry K."/>
            <person name="Martinez A.T."/>
            <person name="Xiao Y."/>
            <person name="Gibbons J.G."/>
            <person name="Terashima K."/>
            <person name="Grigoriev I.V."/>
            <person name="Hibbett D."/>
        </authorList>
    </citation>
    <scope>NUCLEOTIDE SEQUENCE</scope>
    <source>
        <strain evidence="1">Sp2 HRB7682 ss15</strain>
    </source>
</reference>
<accession>A0A9W9AJI2</accession>
<dbReference type="Proteomes" id="UP001150238">
    <property type="component" value="Unassembled WGS sequence"/>
</dbReference>
<name>A0A9W9AJI2_9AGAR</name>
<dbReference type="SUPFAM" id="SSF81296">
    <property type="entry name" value="E set domains"/>
    <property type="match status" value="1"/>
</dbReference>
<dbReference type="InterPro" id="IPR014756">
    <property type="entry name" value="Ig_E-set"/>
</dbReference>
<organism evidence="1 2">
    <name type="scientific">Lentinula lateritia</name>
    <dbReference type="NCBI Taxonomy" id="40482"/>
    <lineage>
        <taxon>Eukaryota</taxon>
        <taxon>Fungi</taxon>
        <taxon>Dikarya</taxon>
        <taxon>Basidiomycota</taxon>
        <taxon>Agaricomycotina</taxon>
        <taxon>Agaricomycetes</taxon>
        <taxon>Agaricomycetidae</taxon>
        <taxon>Agaricales</taxon>
        <taxon>Marasmiineae</taxon>
        <taxon>Omphalotaceae</taxon>
        <taxon>Lentinula</taxon>
    </lineage>
</organism>
<reference evidence="1" key="1">
    <citation type="submission" date="2022-08" db="EMBL/GenBank/DDBJ databases">
        <authorList>
            <consortium name="DOE Joint Genome Institute"/>
            <person name="Min B."/>
            <person name="Riley R."/>
            <person name="Sierra-Patev S."/>
            <person name="Naranjo-Ortiz M."/>
            <person name="Looney B."/>
            <person name="Konkel Z."/>
            <person name="Slot J.C."/>
            <person name="Sakamoto Y."/>
            <person name="Steenwyk J.L."/>
            <person name="Rokas A."/>
            <person name="Carro J."/>
            <person name="Camarero S."/>
            <person name="Ferreira P."/>
            <person name="Molpeceres G."/>
            <person name="Ruiz-Duenas F.J."/>
            <person name="Serrano A."/>
            <person name="Henrissat B."/>
            <person name="Drula E."/>
            <person name="Hughes K.W."/>
            <person name="Mata J.L."/>
            <person name="Ishikawa N.K."/>
            <person name="Vargas-Isla R."/>
            <person name="Ushijima S."/>
            <person name="Smith C.A."/>
            <person name="Ahrendt S."/>
            <person name="Andreopoulos W."/>
            <person name="He G."/>
            <person name="Labutti K."/>
            <person name="Lipzen A."/>
            <person name="Ng V."/>
            <person name="Sandor L."/>
            <person name="Barry K."/>
            <person name="Martinez A.T."/>
            <person name="Xiao Y."/>
            <person name="Gibbons J.G."/>
            <person name="Terashima K."/>
            <person name="Hibbett D.S."/>
            <person name="Grigoriev I.V."/>
        </authorList>
    </citation>
    <scope>NUCLEOTIDE SEQUENCE</scope>
    <source>
        <strain evidence="1">Sp2 HRB7682 ss15</strain>
    </source>
</reference>
<proteinExistence type="predicted"/>
<evidence type="ECO:0000313" key="1">
    <source>
        <dbReference type="EMBL" id="KAJ4482973.1"/>
    </source>
</evidence>
<comment type="caution">
    <text evidence="1">The sequence shown here is derived from an EMBL/GenBank/DDBJ whole genome shotgun (WGS) entry which is preliminary data.</text>
</comment>
<dbReference type="EMBL" id="JANVFS010000013">
    <property type="protein sequence ID" value="KAJ4482973.1"/>
    <property type="molecule type" value="Genomic_DNA"/>
</dbReference>
<gene>
    <name evidence="1" type="ORF">C8J55DRAFT_511154</name>
</gene>
<evidence type="ECO:0008006" key="3">
    <source>
        <dbReference type="Google" id="ProtNLM"/>
    </source>
</evidence>